<proteinExistence type="predicted"/>
<dbReference type="Proteomes" id="UP000315003">
    <property type="component" value="Chromosome"/>
</dbReference>
<accession>A0A517SNY8</accession>
<feature type="transmembrane region" description="Helical" evidence="1">
    <location>
        <begin position="126"/>
        <end position="148"/>
    </location>
</feature>
<gene>
    <name evidence="2" type="ORF">SV7mr_03220</name>
</gene>
<evidence type="ECO:0000256" key="1">
    <source>
        <dbReference type="SAM" id="Phobius"/>
    </source>
</evidence>
<evidence type="ECO:0000313" key="3">
    <source>
        <dbReference type="Proteomes" id="UP000315003"/>
    </source>
</evidence>
<keyword evidence="3" id="KW-1185">Reference proteome</keyword>
<keyword evidence="1" id="KW-0812">Transmembrane</keyword>
<reference evidence="2 3" key="1">
    <citation type="submission" date="2019-02" db="EMBL/GenBank/DDBJ databases">
        <title>Deep-cultivation of Planctomycetes and their phenomic and genomic characterization uncovers novel biology.</title>
        <authorList>
            <person name="Wiegand S."/>
            <person name="Jogler M."/>
            <person name="Boedeker C."/>
            <person name="Pinto D."/>
            <person name="Vollmers J."/>
            <person name="Rivas-Marin E."/>
            <person name="Kohn T."/>
            <person name="Peeters S.H."/>
            <person name="Heuer A."/>
            <person name="Rast P."/>
            <person name="Oberbeckmann S."/>
            <person name="Bunk B."/>
            <person name="Jeske O."/>
            <person name="Meyerdierks A."/>
            <person name="Storesund J.E."/>
            <person name="Kallscheuer N."/>
            <person name="Luecker S."/>
            <person name="Lage O.M."/>
            <person name="Pohl T."/>
            <person name="Merkel B.J."/>
            <person name="Hornburger P."/>
            <person name="Mueller R.-W."/>
            <person name="Bruemmer F."/>
            <person name="Labrenz M."/>
            <person name="Spormann A.M."/>
            <person name="Op den Camp H."/>
            <person name="Overmann J."/>
            <person name="Amann R."/>
            <person name="Jetten M.S.M."/>
            <person name="Mascher T."/>
            <person name="Medema M.H."/>
            <person name="Devos D.P."/>
            <person name="Kaster A.-K."/>
            <person name="Ovreas L."/>
            <person name="Rohde M."/>
            <person name="Galperin M.Y."/>
            <person name="Jogler C."/>
        </authorList>
    </citation>
    <scope>NUCLEOTIDE SEQUENCE [LARGE SCALE GENOMIC DNA]</scope>
    <source>
        <strain evidence="2 3">SV_7m_r</strain>
    </source>
</reference>
<evidence type="ECO:0000313" key="2">
    <source>
        <dbReference type="EMBL" id="QDT57837.1"/>
    </source>
</evidence>
<name>A0A517SNY8_9BACT</name>
<feature type="transmembrane region" description="Helical" evidence="1">
    <location>
        <begin position="99"/>
        <end position="119"/>
    </location>
</feature>
<sequence>MPPPQTNRGDLILKTLDACVGDPLIWLETCSTSDRLQTNPGALCVARQSTASLDSALCLSITHCGLCPLSSDFKPHCLRRHSPKQHRELMADLTNPRVIWFKGILFVCVGQLSSALLLIQSANLRSALLLAITIWAFCRAYYFAFYVIEHYVDPSFRFAGLIDFAKYAIYGPQRKGDQPNEE</sequence>
<protein>
    <submittedName>
        <fullName evidence="2">Uncharacterized protein</fullName>
    </submittedName>
</protein>
<keyword evidence="1" id="KW-0472">Membrane</keyword>
<organism evidence="2 3">
    <name type="scientific">Stieleria bergensis</name>
    <dbReference type="NCBI Taxonomy" id="2528025"/>
    <lineage>
        <taxon>Bacteria</taxon>
        <taxon>Pseudomonadati</taxon>
        <taxon>Planctomycetota</taxon>
        <taxon>Planctomycetia</taxon>
        <taxon>Pirellulales</taxon>
        <taxon>Pirellulaceae</taxon>
        <taxon>Stieleria</taxon>
    </lineage>
</organism>
<dbReference type="AlphaFoldDB" id="A0A517SNY8"/>
<keyword evidence="1" id="KW-1133">Transmembrane helix</keyword>
<dbReference type="EMBL" id="CP036272">
    <property type="protein sequence ID" value="QDT57837.1"/>
    <property type="molecule type" value="Genomic_DNA"/>
</dbReference>